<feature type="transmembrane region" description="Helical" evidence="1">
    <location>
        <begin position="35"/>
        <end position="53"/>
    </location>
</feature>
<dbReference type="InterPro" id="IPR025450">
    <property type="entry name" value="YndJ-like"/>
</dbReference>
<dbReference type="EMBL" id="VDGH01000010">
    <property type="protein sequence ID" value="TQR10633.1"/>
    <property type="molecule type" value="Genomic_DNA"/>
</dbReference>
<feature type="transmembrane region" description="Helical" evidence="1">
    <location>
        <begin position="12"/>
        <end position="29"/>
    </location>
</feature>
<protein>
    <recommendedName>
        <fullName evidence="4">YndJ family protein</fullName>
    </recommendedName>
</protein>
<sequence>MKENFKPMTFKRIALLHIILFIVAVIFTVGPLYFLMLTVAQLLFVPVTLQLILKKEKRFYYYFAIPAFLSIFILQVTPQTKLDVVFAAIYLLFTFVVALFGFGRFIRRGFIYLEEFAIDAAMMYLFIGGMWFFAYIAEIDTGFSPLLTWLTGIHFHYSSFLLPVFIGFLGRFYKTTGYKFVCTIILISPIVVALGITFAPWLEVVSVLLYIIGIYGLIVLTLKATFPRTLQKIGVLVSFGSLGVTIIFSLLYAARVTAVHIDFMLRFHGLVNCVLFALCGMISWAIVTPSSKEQGWHFPISKITGTHKIGEQILTKHKGKQQYKGLVDDMDIYVKKNNLPSTIIDFYENTTDYKLFSEVYWHSWFKPFAAVYRKISKKIQQLNLPFNNKQMEMTGDIIAIEDGRVKTRAWVRKIEKDVIFVALYSSHQTNDKAYMNIALPLPWSSMIGILELHRHGEKLLLTSKGAAESDAGIYLAFGKSIFKLPLQEQFIIEEIKEGQLYAKHQMRIFSFRFLTINYAIYPKEGYRN</sequence>
<feature type="transmembrane region" description="Helical" evidence="1">
    <location>
        <begin position="84"/>
        <end position="106"/>
    </location>
</feature>
<feature type="transmembrane region" description="Helical" evidence="1">
    <location>
        <begin position="265"/>
        <end position="287"/>
    </location>
</feature>
<dbReference type="AlphaFoldDB" id="A0A544SZL0"/>
<dbReference type="Proteomes" id="UP000317316">
    <property type="component" value="Unassembled WGS sequence"/>
</dbReference>
<dbReference type="Pfam" id="PF14158">
    <property type="entry name" value="YndJ"/>
    <property type="match status" value="1"/>
</dbReference>
<comment type="caution">
    <text evidence="2">The sequence shown here is derived from an EMBL/GenBank/DDBJ whole genome shotgun (WGS) entry which is preliminary data.</text>
</comment>
<evidence type="ECO:0008006" key="4">
    <source>
        <dbReference type="Google" id="ProtNLM"/>
    </source>
</evidence>
<evidence type="ECO:0000313" key="2">
    <source>
        <dbReference type="EMBL" id="TQR10633.1"/>
    </source>
</evidence>
<evidence type="ECO:0000313" key="3">
    <source>
        <dbReference type="Proteomes" id="UP000317316"/>
    </source>
</evidence>
<reference evidence="2 3" key="1">
    <citation type="submission" date="2019-05" db="EMBL/GenBank/DDBJ databases">
        <title>Psychrobacillus vulpis sp. nov., a new species isolated from feces of a red fox that inhabits in The Tablas de Daimiel Natural Park, Albacete, Spain.</title>
        <authorList>
            <person name="Rodriguez M."/>
            <person name="Reina J.C."/>
            <person name="Bejar V."/>
            <person name="Llamas I."/>
        </authorList>
    </citation>
    <scope>NUCLEOTIDE SEQUENCE [LARGE SCALE GENOMIC DNA]</scope>
    <source>
        <strain evidence="2 3">NEAU-3TGS17</strain>
    </source>
</reference>
<name>A0A544SZL0_9BACI</name>
<feature type="transmembrane region" description="Helical" evidence="1">
    <location>
        <begin position="207"/>
        <end position="226"/>
    </location>
</feature>
<feature type="transmembrane region" description="Helical" evidence="1">
    <location>
        <begin position="60"/>
        <end position="78"/>
    </location>
</feature>
<feature type="transmembrane region" description="Helical" evidence="1">
    <location>
        <begin position="233"/>
        <end position="253"/>
    </location>
</feature>
<proteinExistence type="predicted"/>
<keyword evidence="1" id="KW-0472">Membrane</keyword>
<keyword evidence="1" id="KW-1133">Transmembrane helix</keyword>
<feature type="transmembrane region" description="Helical" evidence="1">
    <location>
        <begin position="149"/>
        <end position="168"/>
    </location>
</feature>
<keyword evidence="1" id="KW-0812">Transmembrane</keyword>
<feature type="transmembrane region" description="Helical" evidence="1">
    <location>
        <begin position="180"/>
        <end position="201"/>
    </location>
</feature>
<keyword evidence="3" id="KW-1185">Reference proteome</keyword>
<feature type="transmembrane region" description="Helical" evidence="1">
    <location>
        <begin position="118"/>
        <end position="137"/>
    </location>
</feature>
<gene>
    <name evidence="2" type="ORF">FG382_16275</name>
</gene>
<evidence type="ECO:0000256" key="1">
    <source>
        <dbReference type="SAM" id="Phobius"/>
    </source>
</evidence>
<organism evidence="2 3">
    <name type="scientific">Psychrobacillus lasiicapitis</name>
    <dbReference type="NCBI Taxonomy" id="1636719"/>
    <lineage>
        <taxon>Bacteria</taxon>
        <taxon>Bacillati</taxon>
        <taxon>Bacillota</taxon>
        <taxon>Bacilli</taxon>
        <taxon>Bacillales</taxon>
        <taxon>Bacillaceae</taxon>
        <taxon>Psychrobacillus</taxon>
    </lineage>
</organism>
<accession>A0A544SZL0</accession>
<dbReference type="OrthoDB" id="2614436at2"/>